<dbReference type="Gene3D" id="3.30.565.10">
    <property type="entry name" value="Histidine kinase-like ATPase, C-terminal domain"/>
    <property type="match status" value="1"/>
</dbReference>
<dbReference type="InterPro" id="IPR013767">
    <property type="entry name" value="PAS_fold"/>
</dbReference>
<comment type="subcellular location">
    <subcellularLocation>
        <location evidence="2">Cell membrane</location>
        <topology evidence="2">Multi-pass membrane protein</topology>
    </subcellularLocation>
</comment>
<keyword evidence="8" id="KW-0067">ATP-binding</keyword>
<dbReference type="InterPro" id="IPR004358">
    <property type="entry name" value="Sig_transdc_His_kin-like_C"/>
</dbReference>
<dbReference type="PROSITE" id="PS50109">
    <property type="entry name" value="HIS_KIN"/>
    <property type="match status" value="1"/>
</dbReference>
<evidence type="ECO:0000256" key="14">
    <source>
        <dbReference type="SAM" id="Phobius"/>
    </source>
</evidence>
<feature type="modified residue" description="4-aspartylphosphate" evidence="13">
    <location>
        <position position="761"/>
    </location>
</feature>
<dbReference type="InterPro" id="IPR036890">
    <property type="entry name" value="HATPase_C_sf"/>
</dbReference>
<dbReference type="SUPFAM" id="SSF47226">
    <property type="entry name" value="Histidine-containing phosphotransfer domain, HPT domain"/>
    <property type="match status" value="1"/>
</dbReference>
<dbReference type="SMART" id="SM00086">
    <property type="entry name" value="PAC"/>
    <property type="match status" value="1"/>
</dbReference>
<evidence type="ECO:0000313" key="20">
    <source>
        <dbReference type="EMBL" id="SFV32322.1"/>
    </source>
</evidence>
<keyword evidence="5 13" id="KW-0597">Phosphoprotein</keyword>
<evidence type="ECO:0000259" key="17">
    <source>
        <dbReference type="PROSITE" id="PS50112"/>
    </source>
</evidence>
<dbReference type="CDD" id="cd00130">
    <property type="entry name" value="PAS"/>
    <property type="match status" value="2"/>
</dbReference>
<evidence type="ECO:0000256" key="2">
    <source>
        <dbReference type="ARBA" id="ARBA00004651"/>
    </source>
</evidence>
<dbReference type="InterPro" id="IPR035965">
    <property type="entry name" value="PAS-like_dom_sf"/>
</dbReference>
<evidence type="ECO:0000313" key="21">
    <source>
        <dbReference type="Proteomes" id="UP000199537"/>
    </source>
</evidence>
<keyword evidence="21" id="KW-1185">Reference proteome</keyword>
<dbReference type="AlphaFoldDB" id="A0A1I7NCD5"/>
<protein>
    <recommendedName>
        <fullName evidence="3">histidine kinase</fullName>
        <ecNumber evidence="3">2.7.13.3</ecNumber>
    </recommendedName>
</protein>
<dbReference type="FunFam" id="3.30.565.10:FF:000010">
    <property type="entry name" value="Sensor histidine kinase RcsC"/>
    <property type="match status" value="1"/>
</dbReference>
<dbReference type="Pfam" id="PF08448">
    <property type="entry name" value="PAS_4"/>
    <property type="match status" value="1"/>
</dbReference>
<evidence type="ECO:0000256" key="12">
    <source>
        <dbReference type="PROSITE-ProRule" id="PRU00110"/>
    </source>
</evidence>
<dbReference type="PROSITE" id="PS50894">
    <property type="entry name" value="HPT"/>
    <property type="match status" value="1"/>
</dbReference>
<dbReference type="GO" id="GO:0000155">
    <property type="term" value="F:phosphorelay sensor kinase activity"/>
    <property type="evidence" value="ECO:0007669"/>
    <property type="project" value="InterPro"/>
</dbReference>
<dbReference type="OrthoDB" id="9811889at2"/>
<feature type="transmembrane region" description="Helical" evidence="14">
    <location>
        <begin position="152"/>
        <end position="172"/>
    </location>
</feature>
<evidence type="ECO:0000256" key="3">
    <source>
        <dbReference type="ARBA" id="ARBA00012438"/>
    </source>
</evidence>
<accession>A0A1I7NCD5</accession>
<dbReference type="GO" id="GO:0005886">
    <property type="term" value="C:plasma membrane"/>
    <property type="evidence" value="ECO:0007669"/>
    <property type="project" value="UniProtKB-SubCell"/>
</dbReference>
<feature type="modified residue" description="Phosphohistidine" evidence="12">
    <location>
        <position position="908"/>
    </location>
</feature>
<dbReference type="SMART" id="SM00091">
    <property type="entry name" value="PAS"/>
    <property type="match status" value="2"/>
</dbReference>
<evidence type="ECO:0000259" key="15">
    <source>
        <dbReference type="PROSITE" id="PS50109"/>
    </source>
</evidence>
<evidence type="ECO:0000259" key="18">
    <source>
        <dbReference type="PROSITE" id="PS50113"/>
    </source>
</evidence>
<dbReference type="RefSeq" id="WP_092459106.1">
    <property type="nucleotide sequence ID" value="NZ_FPCJ01000001.1"/>
</dbReference>
<dbReference type="SUPFAM" id="SSF47384">
    <property type="entry name" value="Homodimeric domain of signal transducing histidine kinase"/>
    <property type="match status" value="1"/>
</dbReference>
<dbReference type="PROSITE" id="PS50112">
    <property type="entry name" value="PAS"/>
    <property type="match status" value="2"/>
</dbReference>
<keyword evidence="4" id="KW-1003">Cell membrane</keyword>
<dbReference type="Proteomes" id="UP000199537">
    <property type="component" value="Unassembled WGS sequence"/>
</dbReference>
<dbReference type="InterPro" id="IPR013656">
    <property type="entry name" value="PAS_4"/>
</dbReference>
<proteinExistence type="predicted"/>
<dbReference type="Pfam" id="PF01627">
    <property type="entry name" value="Hpt"/>
    <property type="match status" value="1"/>
</dbReference>
<comment type="catalytic activity">
    <reaction evidence="1">
        <text>ATP + protein L-histidine = ADP + protein N-phospho-L-histidine.</text>
        <dbReference type="EC" id="2.7.13.3"/>
    </reaction>
</comment>
<evidence type="ECO:0000256" key="5">
    <source>
        <dbReference type="ARBA" id="ARBA00022553"/>
    </source>
</evidence>
<dbReference type="Pfam" id="PF00072">
    <property type="entry name" value="Response_reg"/>
    <property type="match status" value="1"/>
</dbReference>
<evidence type="ECO:0000256" key="4">
    <source>
        <dbReference type="ARBA" id="ARBA00022475"/>
    </source>
</evidence>
<dbReference type="STRING" id="1393122.SAMN05660895_1307"/>
<dbReference type="EMBL" id="FPCJ01000001">
    <property type="protein sequence ID" value="SFV32322.1"/>
    <property type="molecule type" value="Genomic_DNA"/>
</dbReference>
<keyword evidence="9 14" id="KW-1133">Transmembrane helix</keyword>
<evidence type="ECO:0000256" key="10">
    <source>
        <dbReference type="ARBA" id="ARBA00023012"/>
    </source>
</evidence>
<dbReference type="SUPFAM" id="SSF55874">
    <property type="entry name" value="ATPase domain of HSP90 chaperone/DNA topoisomerase II/histidine kinase"/>
    <property type="match status" value="1"/>
</dbReference>
<keyword evidence="6 14" id="KW-0812">Transmembrane</keyword>
<reference evidence="21" key="1">
    <citation type="submission" date="2016-10" db="EMBL/GenBank/DDBJ databases">
        <authorList>
            <person name="Varghese N."/>
            <person name="Submissions S."/>
        </authorList>
    </citation>
    <scope>NUCLEOTIDE SEQUENCE [LARGE SCALE GENOMIC DNA]</scope>
    <source>
        <strain evidence="21">DSM 14807</strain>
    </source>
</reference>
<dbReference type="SMART" id="SM00448">
    <property type="entry name" value="REC"/>
    <property type="match status" value="1"/>
</dbReference>
<feature type="domain" description="PAS" evidence="17">
    <location>
        <begin position="191"/>
        <end position="261"/>
    </location>
</feature>
<feature type="domain" description="PAC" evidence="18">
    <location>
        <begin position="265"/>
        <end position="316"/>
    </location>
</feature>
<dbReference type="InterPro" id="IPR036097">
    <property type="entry name" value="HisK_dim/P_sf"/>
</dbReference>
<evidence type="ECO:0000256" key="6">
    <source>
        <dbReference type="ARBA" id="ARBA00022692"/>
    </source>
</evidence>
<keyword evidence="10" id="KW-0902">Two-component regulatory system</keyword>
<organism evidence="20 21">
    <name type="scientific">Thermoflavifilum thermophilum</name>
    <dbReference type="NCBI Taxonomy" id="1393122"/>
    <lineage>
        <taxon>Bacteria</taxon>
        <taxon>Pseudomonadati</taxon>
        <taxon>Bacteroidota</taxon>
        <taxon>Chitinophagia</taxon>
        <taxon>Chitinophagales</taxon>
        <taxon>Chitinophagaceae</taxon>
        <taxon>Thermoflavifilum</taxon>
    </lineage>
</organism>
<evidence type="ECO:0000256" key="1">
    <source>
        <dbReference type="ARBA" id="ARBA00000085"/>
    </source>
</evidence>
<dbReference type="Pfam" id="PF00512">
    <property type="entry name" value="HisKA"/>
    <property type="match status" value="1"/>
</dbReference>
<keyword evidence="7" id="KW-0547">Nucleotide-binding</keyword>
<dbReference type="SUPFAM" id="SSF52172">
    <property type="entry name" value="CheY-like"/>
    <property type="match status" value="1"/>
</dbReference>
<dbReference type="GO" id="GO:0006355">
    <property type="term" value="P:regulation of DNA-templated transcription"/>
    <property type="evidence" value="ECO:0007669"/>
    <property type="project" value="InterPro"/>
</dbReference>
<dbReference type="SMART" id="SM00388">
    <property type="entry name" value="HisKA"/>
    <property type="match status" value="1"/>
</dbReference>
<evidence type="ECO:0000259" key="19">
    <source>
        <dbReference type="PROSITE" id="PS50894"/>
    </source>
</evidence>
<feature type="domain" description="Histidine kinase" evidence="15">
    <location>
        <begin position="466"/>
        <end position="688"/>
    </location>
</feature>
<dbReference type="Gene3D" id="1.10.287.130">
    <property type="match status" value="1"/>
</dbReference>
<evidence type="ECO:0000256" key="8">
    <source>
        <dbReference type="ARBA" id="ARBA00022840"/>
    </source>
</evidence>
<dbReference type="InterPro" id="IPR008207">
    <property type="entry name" value="Sig_transdc_His_kin_Hpt_dom"/>
</dbReference>
<dbReference type="GO" id="GO:0005524">
    <property type="term" value="F:ATP binding"/>
    <property type="evidence" value="ECO:0007669"/>
    <property type="project" value="UniProtKB-KW"/>
</dbReference>
<dbReference type="InterPro" id="IPR001610">
    <property type="entry name" value="PAC"/>
</dbReference>
<dbReference type="InterPro" id="IPR011006">
    <property type="entry name" value="CheY-like_superfamily"/>
</dbReference>
<dbReference type="InterPro" id="IPR000700">
    <property type="entry name" value="PAS-assoc_C"/>
</dbReference>
<feature type="domain" description="HPt" evidence="19">
    <location>
        <begin position="869"/>
        <end position="969"/>
    </location>
</feature>
<dbReference type="InterPro" id="IPR005467">
    <property type="entry name" value="His_kinase_dom"/>
</dbReference>
<sequence>MSFTKRISVFIILALGLFLYFSISALIYYRQFEGERKQVQHSYQVLSHTQQLRDLFEQNLFSTRSLAGNWRNKVMDQLLALQKLVVDNPVQSKRVDSLIATFSTYGVASAFRSTSAAVPQSGWLLTLRNIERDENQLLFLRDQSYQHISRRLLAYTLIACISFLLFVVAGLWQLKQDEAKRRKAEQEALANEARYRKLIEGVRVVVFTTDLDGRFSFISRRVQQLTGYKPEELLGRSYKTLVHPDWHERVTQFYLRQLDNKLADTSLDFPIVTKDGKEKWIRMYSTLLLENEEPVGLQCVVLDTSERKEMLMRLRQAERQRRENQHLLEALMDNTASLIFIKDLQHRYQFVNKAFKQTLQLTGEQVYGKTDFEITTPELAQRYHESDDRIYQGASIDKTEEIIYVNNEPHHFLITKFPLRDEQQRIFGLCGIATDITDLIQYQQQLVEAKQRAEDAEKFQEQFLTTISHEMRTPLQGIVGMTYLLSSSSLTAEQQEFLRSIQEAADTLLTLINDLLDLSKIKAGKLVIEKLPFSLKEILQSLDHLFHFRAQEKKLSFDIVCAPDVPDRLIGDPHRLKQILVNLVGNAMKFTETGFIRVDVKALPGETKDSVMLQFAVADSGIGIPADRIQQIFESFTQAEAAISRKYGGSGLGLSITQYLVKLQGGHIEVESEPGKGSVFTVSIPYQHDPAGESQPRQQISQPMLALRGLRVLVGEDNYVNQKFISRLLHRLGAEVDVVDNGREVIHKLEQRTDYDLLLIDMRMPVVNGYQAIRHIRKEMHLNLPIIAMTAAVLSDEEERSYQEGANACIRKPFTPQDILKVIYQLLPAQHLENAHKDALVQTPDSKHVEPAVNGQKGYDLSTILELDDDQYTLEVLDLFLKTAPETLDQIEQAYKNKDFRQVREKAHRLKSSLGLLNMHTLLAIMKNIEQQAAQEKDDHIFEDILRAKSILQQYMEPLRQEADGLRNQLYSSSEGNPGLS</sequence>
<feature type="transmembrane region" description="Helical" evidence="14">
    <location>
        <begin position="6"/>
        <end position="29"/>
    </location>
</feature>
<keyword evidence="11 14" id="KW-0472">Membrane</keyword>
<dbReference type="Pfam" id="PF00989">
    <property type="entry name" value="PAS"/>
    <property type="match status" value="1"/>
</dbReference>
<evidence type="ECO:0000256" key="11">
    <source>
        <dbReference type="ARBA" id="ARBA00023136"/>
    </source>
</evidence>
<dbReference type="SUPFAM" id="SSF55785">
    <property type="entry name" value="PYP-like sensor domain (PAS domain)"/>
    <property type="match status" value="2"/>
</dbReference>
<gene>
    <name evidence="20" type="ORF">SAMN05660895_1307</name>
</gene>
<dbReference type="Gene3D" id="3.30.450.20">
    <property type="entry name" value="PAS domain"/>
    <property type="match status" value="2"/>
</dbReference>
<dbReference type="InterPro" id="IPR036641">
    <property type="entry name" value="HPT_dom_sf"/>
</dbReference>
<dbReference type="PROSITE" id="PS50113">
    <property type="entry name" value="PAC"/>
    <property type="match status" value="2"/>
</dbReference>
<evidence type="ECO:0000256" key="7">
    <source>
        <dbReference type="ARBA" id="ARBA00022741"/>
    </source>
</evidence>
<dbReference type="PRINTS" id="PR00344">
    <property type="entry name" value="BCTRLSENSOR"/>
</dbReference>
<feature type="domain" description="Response regulatory" evidence="16">
    <location>
        <begin position="711"/>
        <end position="827"/>
    </location>
</feature>
<dbReference type="SMART" id="SM00387">
    <property type="entry name" value="HATPase_c"/>
    <property type="match status" value="1"/>
</dbReference>
<dbReference type="PANTHER" id="PTHR45339">
    <property type="entry name" value="HYBRID SIGNAL TRANSDUCTION HISTIDINE KINASE J"/>
    <property type="match status" value="1"/>
</dbReference>
<dbReference type="Gene3D" id="1.20.120.160">
    <property type="entry name" value="HPT domain"/>
    <property type="match status" value="1"/>
</dbReference>
<dbReference type="PANTHER" id="PTHR45339:SF1">
    <property type="entry name" value="HYBRID SIGNAL TRANSDUCTION HISTIDINE KINASE J"/>
    <property type="match status" value="1"/>
</dbReference>
<evidence type="ECO:0000256" key="9">
    <source>
        <dbReference type="ARBA" id="ARBA00022989"/>
    </source>
</evidence>
<dbReference type="Gene3D" id="3.40.50.2300">
    <property type="match status" value="1"/>
</dbReference>
<dbReference type="InterPro" id="IPR003661">
    <property type="entry name" value="HisK_dim/P_dom"/>
</dbReference>
<dbReference type="InterPro" id="IPR001789">
    <property type="entry name" value="Sig_transdc_resp-reg_receiver"/>
</dbReference>
<dbReference type="CDD" id="cd16922">
    <property type="entry name" value="HATPase_EvgS-ArcB-TorS-like"/>
    <property type="match status" value="1"/>
</dbReference>
<feature type="domain" description="PAC" evidence="18">
    <location>
        <begin position="396"/>
        <end position="448"/>
    </location>
</feature>
<dbReference type="EC" id="2.7.13.3" evidence="3"/>
<dbReference type="Pfam" id="PF02518">
    <property type="entry name" value="HATPase_c"/>
    <property type="match status" value="1"/>
</dbReference>
<dbReference type="InterPro" id="IPR003594">
    <property type="entry name" value="HATPase_dom"/>
</dbReference>
<evidence type="ECO:0000259" key="16">
    <source>
        <dbReference type="PROSITE" id="PS50110"/>
    </source>
</evidence>
<dbReference type="NCBIfam" id="TIGR00229">
    <property type="entry name" value="sensory_box"/>
    <property type="match status" value="2"/>
</dbReference>
<feature type="domain" description="PAS" evidence="17">
    <location>
        <begin position="324"/>
        <end position="394"/>
    </location>
</feature>
<evidence type="ECO:0000256" key="13">
    <source>
        <dbReference type="PROSITE-ProRule" id="PRU00169"/>
    </source>
</evidence>
<dbReference type="PROSITE" id="PS50110">
    <property type="entry name" value="RESPONSE_REGULATORY"/>
    <property type="match status" value="1"/>
</dbReference>
<name>A0A1I7NCD5_9BACT</name>
<dbReference type="CDD" id="cd17546">
    <property type="entry name" value="REC_hyHK_CKI1_RcsC-like"/>
    <property type="match status" value="1"/>
</dbReference>
<dbReference type="CDD" id="cd00082">
    <property type="entry name" value="HisKA"/>
    <property type="match status" value="1"/>
</dbReference>
<dbReference type="InterPro" id="IPR000014">
    <property type="entry name" value="PAS"/>
</dbReference>